<dbReference type="Proteomes" id="UP000230423">
    <property type="component" value="Unassembled WGS sequence"/>
</dbReference>
<protein>
    <submittedName>
        <fullName evidence="5">IC domain protein, HAD ATPase, P-type family</fullName>
    </submittedName>
</protein>
<dbReference type="PANTHER" id="PTHR24093">
    <property type="entry name" value="CATION TRANSPORTING ATPASE"/>
    <property type="match status" value="1"/>
</dbReference>
<organism evidence="5 6">
    <name type="scientific">Teladorsagia circumcincta</name>
    <name type="common">Brown stomach worm</name>
    <name type="synonym">Ostertagia circumcincta</name>
    <dbReference type="NCBI Taxonomy" id="45464"/>
    <lineage>
        <taxon>Eukaryota</taxon>
        <taxon>Metazoa</taxon>
        <taxon>Ecdysozoa</taxon>
        <taxon>Nematoda</taxon>
        <taxon>Chromadorea</taxon>
        <taxon>Rhabditida</taxon>
        <taxon>Rhabditina</taxon>
        <taxon>Rhabditomorpha</taxon>
        <taxon>Strongyloidea</taxon>
        <taxon>Trichostrongylidae</taxon>
        <taxon>Teladorsagia</taxon>
    </lineage>
</organism>
<dbReference type="Gene3D" id="3.40.50.1000">
    <property type="entry name" value="HAD superfamily/HAD-like"/>
    <property type="match status" value="1"/>
</dbReference>
<dbReference type="EMBL" id="KZ348090">
    <property type="protein sequence ID" value="PIO66684.1"/>
    <property type="molecule type" value="Genomic_DNA"/>
</dbReference>
<keyword evidence="2" id="KW-0479">Metal-binding</keyword>
<name>A0A2G9U8Z3_TELCI</name>
<evidence type="ECO:0000256" key="2">
    <source>
        <dbReference type="ARBA" id="ARBA00022723"/>
    </source>
</evidence>
<dbReference type="Gene3D" id="1.20.1110.10">
    <property type="entry name" value="Calcium-transporting ATPase, transmembrane domain"/>
    <property type="match status" value="1"/>
</dbReference>
<evidence type="ECO:0000313" key="5">
    <source>
        <dbReference type="EMBL" id="PIO66684.1"/>
    </source>
</evidence>
<evidence type="ECO:0000313" key="6">
    <source>
        <dbReference type="Proteomes" id="UP000230423"/>
    </source>
</evidence>
<dbReference type="Pfam" id="PF00689">
    <property type="entry name" value="Cation_ATPase_C"/>
    <property type="match status" value="1"/>
</dbReference>
<comment type="subcellular location">
    <subcellularLocation>
        <location evidence="1">Endomembrane system</location>
        <topology evidence="1">Multi-pass membrane protein</topology>
    </subcellularLocation>
</comment>
<dbReference type="PANTHER" id="PTHR24093:SF369">
    <property type="entry name" value="CALCIUM-TRANSPORTING ATPASE"/>
    <property type="match status" value="1"/>
</dbReference>
<dbReference type="GO" id="GO:0005388">
    <property type="term" value="F:P-type calcium transporter activity"/>
    <property type="evidence" value="ECO:0007669"/>
    <property type="project" value="TreeGrafter"/>
</dbReference>
<feature type="domain" description="Cation-transporting P-type ATPase C-terminal" evidence="4">
    <location>
        <begin position="109"/>
        <end position="142"/>
    </location>
</feature>
<evidence type="ECO:0000259" key="4">
    <source>
        <dbReference type="Pfam" id="PF00689"/>
    </source>
</evidence>
<dbReference type="GO" id="GO:0012505">
    <property type="term" value="C:endomembrane system"/>
    <property type="evidence" value="ECO:0007669"/>
    <property type="project" value="UniProtKB-SubCell"/>
</dbReference>
<dbReference type="InterPro" id="IPR001757">
    <property type="entry name" value="P_typ_ATPase"/>
</dbReference>
<dbReference type="InterPro" id="IPR036412">
    <property type="entry name" value="HAD-like_sf"/>
</dbReference>
<dbReference type="GO" id="GO:0005886">
    <property type="term" value="C:plasma membrane"/>
    <property type="evidence" value="ECO:0007669"/>
    <property type="project" value="TreeGrafter"/>
</dbReference>
<dbReference type="GO" id="GO:0051480">
    <property type="term" value="P:regulation of cytosolic calcium ion concentration"/>
    <property type="evidence" value="ECO:0007669"/>
    <property type="project" value="TreeGrafter"/>
</dbReference>
<dbReference type="GO" id="GO:0016887">
    <property type="term" value="F:ATP hydrolysis activity"/>
    <property type="evidence" value="ECO:0007669"/>
    <property type="project" value="InterPro"/>
</dbReference>
<dbReference type="OrthoDB" id="116380at2759"/>
<dbReference type="NCBIfam" id="TIGR01494">
    <property type="entry name" value="ATPase_P-type"/>
    <property type="match status" value="1"/>
</dbReference>
<dbReference type="InterPro" id="IPR006068">
    <property type="entry name" value="ATPase_P-typ_cation-transptr_C"/>
</dbReference>
<evidence type="ECO:0000256" key="3">
    <source>
        <dbReference type="ARBA" id="ARBA00022842"/>
    </source>
</evidence>
<dbReference type="AlphaFoldDB" id="A0A2G9U8Z3"/>
<dbReference type="SUPFAM" id="SSF56784">
    <property type="entry name" value="HAD-like"/>
    <property type="match status" value="1"/>
</dbReference>
<keyword evidence="6" id="KW-1185">Reference proteome</keyword>
<evidence type="ECO:0000256" key="1">
    <source>
        <dbReference type="ARBA" id="ARBA00004127"/>
    </source>
</evidence>
<dbReference type="GO" id="GO:0046872">
    <property type="term" value="F:metal ion binding"/>
    <property type="evidence" value="ECO:0007669"/>
    <property type="project" value="UniProtKB-KW"/>
</dbReference>
<dbReference type="GO" id="GO:0005524">
    <property type="term" value="F:ATP binding"/>
    <property type="evidence" value="ECO:0007669"/>
    <property type="project" value="InterPro"/>
</dbReference>
<keyword evidence="3" id="KW-0460">Magnesium</keyword>
<reference evidence="5 6" key="1">
    <citation type="submission" date="2015-09" db="EMBL/GenBank/DDBJ databases">
        <title>Draft genome of the parasitic nematode Teladorsagia circumcincta isolate WARC Sus (inbred).</title>
        <authorList>
            <person name="Mitreva M."/>
        </authorList>
    </citation>
    <scope>NUCLEOTIDE SEQUENCE [LARGE SCALE GENOMIC DNA]</scope>
    <source>
        <strain evidence="5 6">S</strain>
    </source>
</reference>
<accession>A0A2G9U8Z3</accession>
<proteinExistence type="predicted"/>
<gene>
    <name evidence="5" type="ORF">TELCIR_11590</name>
</gene>
<dbReference type="InterPro" id="IPR023214">
    <property type="entry name" value="HAD_sf"/>
</dbReference>
<sequence length="143" mass="15546">MPTKYIAGDIRGWIRDENGKVSQAKLDAIWPRLRVLARAQPSDKYVLVKGIIDSKVSKNREVVAVTGDGTNDAPALKKADVGFAMGIAGTDVAKEASDIILTDDNFTSIVKAVQMLWVNLIMDTLASLALATEMPTEELLERC</sequence>